<dbReference type="SUPFAM" id="SSF81321">
    <property type="entry name" value="Family A G protein-coupled receptor-like"/>
    <property type="match status" value="1"/>
</dbReference>
<dbReference type="AlphaFoldDB" id="A0A1I8BP74"/>
<dbReference type="InterPro" id="IPR019425">
    <property type="entry name" value="7TM_GPCR_serpentine_rcpt_Srt"/>
</dbReference>
<name>A0A1I8BP74_MELHA</name>
<evidence type="ECO:0000313" key="2">
    <source>
        <dbReference type="Proteomes" id="UP000095281"/>
    </source>
</evidence>
<proteinExistence type="predicted"/>
<feature type="transmembrane region" description="Helical" evidence="1">
    <location>
        <begin position="193"/>
        <end position="211"/>
    </location>
</feature>
<feature type="transmembrane region" description="Helical" evidence="1">
    <location>
        <begin position="135"/>
        <end position="155"/>
    </location>
</feature>
<dbReference type="PANTHER" id="PTHR23021">
    <property type="entry name" value="SERPENTINE RECEPTOR, CLASS T"/>
    <property type="match status" value="1"/>
</dbReference>
<feature type="transmembrane region" description="Helical" evidence="1">
    <location>
        <begin position="106"/>
        <end position="123"/>
    </location>
</feature>
<organism evidence="2 3">
    <name type="scientific">Meloidogyne hapla</name>
    <name type="common">Root-knot nematode worm</name>
    <dbReference type="NCBI Taxonomy" id="6305"/>
    <lineage>
        <taxon>Eukaryota</taxon>
        <taxon>Metazoa</taxon>
        <taxon>Ecdysozoa</taxon>
        <taxon>Nematoda</taxon>
        <taxon>Chromadorea</taxon>
        <taxon>Rhabditida</taxon>
        <taxon>Tylenchina</taxon>
        <taxon>Tylenchomorpha</taxon>
        <taxon>Tylenchoidea</taxon>
        <taxon>Meloidogynidae</taxon>
        <taxon>Meloidogyninae</taxon>
        <taxon>Meloidogyne</taxon>
    </lineage>
</organism>
<sequence>MTVDGNLALYVTREGAALQERLIIGSLYLFSSFIFLILQLSVIFVFCYYKDLRNHLCYRIMLFISLADSIQLVVHAYGGIICIFDTSFNFNLEKIAGGLANSLSLLNWPICFVLAINRLLVFLPSKLSERKEERLFNWLIALSLLHGLPFFVFYLTPHATLGFRYYNWDYLRLDMFESENWEWVERTTETLPLPYVVLTFIVYLIIFCILMHQVSE</sequence>
<reference evidence="3" key="1">
    <citation type="submission" date="2016-11" db="UniProtKB">
        <authorList>
            <consortium name="WormBaseParasite"/>
        </authorList>
    </citation>
    <scope>IDENTIFICATION</scope>
</reference>
<protein>
    <submittedName>
        <fullName evidence="3">7TM_GPCR_Srx domain-containing protein</fullName>
    </submittedName>
</protein>
<evidence type="ECO:0000313" key="3">
    <source>
        <dbReference type="WBParaSite" id="MhA1_Contig340.frz3.gene1"/>
    </source>
</evidence>
<evidence type="ECO:0000256" key="1">
    <source>
        <dbReference type="SAM" id="Phobius"/>
    </source>
</evidence>
<keyword evidence="1" id="KW-0472">Membrane</keyword>
<feature type="transmembrane region" description="Helical" evidence="1">
    <location>
        <begin position="61"/>
        <end position="86"/>
    </location>
</feature>
<feature type="transmembrane region" description="Helical" evidence="1">
    <location>
        <begin position="27"/>
        <end position="49"/>
    </location>
</feature>
<dbReference type="WBParaSite" id="MhA1_Contig340.frz3.gene1">
    <property type="protein sequence ID" value="MhA1_Contig340.frz3.gene1"/>
    <property type="gene ID" value="MhA1_Contig340.frz3.gene1"/>
</dbReference>
<keyword evidence="1" id="KW-1133">Transmembrane helix</keyword>
<keyword evidence="2" id="KW-1185">Reference proteome</keyword>
<dbReference type="Pfam" id="PF10321">
    <property type="entry name" value="7TM_GPCR_Srt"/>
    <property type="match status" value="1"/>
</dbReference>
<keyword evidence="1" id="KW-0812">Transmembrane</keyword>
<dbReference type="OMA" id="ESENWEW"/>
<accession>A0A1I8BP74</accession>
<dbReference type="Proteomes" id="UP000095281">
    <property type="component" value="Unplaced"/>
</dbReference>